<dbReference type="Pfam" id="PF05275">
    <property type="entry name" value="CopB"/>
    <property type="match status" value="1"/>
</dbReference>
<dbReference type="Proteomes" id="UP000635384">
    <property type="component" value="Unassembled WGS sequence"/>
</dbReference>
<keyword evidence="2" id="KW-0732">Signal</keyword>
<organism evidence="3 4">
    <name type="scientific">Erythrobacter rubeus</name>
    <dbReference type="NCBI Taxonomy" id="2760803"/>
    <lineage>
        <taxon>Bacteria</taxon>
        <taxon>Pseudomonadati</taxon>
        <taxon>Pseudomonadota</taxon>
        <taxon>Alphaproteobacteria</taxon>
        <taxon>Sphingomonadales</taxon>
        <taxon>Erythrobacteraceae</taxon>
        <taxon>Erythrobacter/Porphyrobacter group</taxon>
        <taxon>Erythrobacter</taxon>
    </lineage>
</organism>
<name>A0ABR8KNZ5_9SPHN</name>
<dbReference type="InterPro" id="IPR007939">
    <property type="entry name" value="Cu-R_B_prcur"/>
</dbReference>
<evidence type="ECO:0000313" key="3">
    <source>
        <dbReference type="EMBL" id="MBD2840965.1"/>
    </source>
</evidence>
<evidence type="ECO:0000256" key="1">
    <source>
        <dbReference type="SAM" id="MobiDB-lite"/>
    </source>
</evidence>
<protein>
    <submittedName>
        <fullName evidence="3">Copper resistance protein B</fullName>
    </submittedName>
</protein>
<sequence>MRFLLFATAALAAAPVGAQDHSAHGSHQHGTEPEQSEPDTEVDHCAMGHLPPEKCPPKNEADPPESTDHSQHGEKGQTEHSEMAHGGMDHAEMDHSQHQQGAETDEGGMDHSQMDHSQMDHSAHGGSVDKSAPGAAPETAVPDRAFDGPRHAADAIWGENAMAPSRRNLARENGGMRTGMVMLERIEARIAADSGEDGYLWDAQAFYGGDINRFVLKTEGEGEFGGELEEAEIQALYSRAIGPFFDFQAGVRFDPEPDTRGHLVVGIQGLAPYMFKIDSALFLSDRGDLTARIEGEYDQRITQQLILQPRIEIELAAQDIPEREIGAGVTSIEPGLRLRYEFQPEFAPYIGIEYEVALGETADIARASGEDPDRLKILVGLRAWF</sequence>
<dbReference type="RefSeq" id="WP_190786545.1">
    <property type="nucleotide sequence ID" value="NZ_JACXLC010000001.1"/>
</dbReference>
<evidence type="ECO:0000313" key="4">
    <source>
        <dbReference type="Proteomes" id="UP000635384"/>
    </source>
</evidence>
<dbReference type="EMBL" id="JACXLC010000001">
    <property type="protein sequence ID" value="MBD2840965.1"/>
    <property type="molecule type" value="Genomic_DNA"/>
</dbReference>
<reference evidence="3 4" key="1">
    <citation type="submission" date="2020-09" db="EMBL/GenBank/DDBJ databases">
        <authorList>
            <person name="Yoon J.-W."/>
        </authorList>
    </citation>
    <scope>NUCLEOTIDE SEQUENCE [LARGE SCALE GENOMIC DNA]</scope>
    <source>
        <strain evidence="3 4">KMU-140</strain>
    </source>
</reference>
<feature type="signal peptide" evidence="2">
    <location>
        <begin position="1"/>
        <end position="18"/>
    </location>
</feature>
<feature type="chain" id="PRO_5046855716" evidence="2">
    <location>
        <begin position="19"/>
        <end position="385"/>
    </location>
</feature>
<evidence type="ECO:0000256" key="2">
    <source>
        <dbReference type="SAM" id="SignalP"/>
    </source>
</evidence>
<comment type="caution">
    <text evidence="3">The sequence shown here is derived from an EMBL/GenBank/DDBJ whole genome shotgun (WGS) entry which is preliminary data.</text>
</comment>
<feature type="compositionally biased region" description="Basic and acidic residues" evidence="1">
    <location>
        <begin position="41"/>
        <end position="97"/>
    </location>
</feature>
<keyword evidence="4" id="KW-1185">Reference proteome</keyword>
<feature type="region of interest" description="Disordered" evidence="1">
    <location>
        <begin position="17"/>
        <end position="148"/>
    </location>
</feature>
<feature type="compositionally biased region" description="Basic and acidic residues" evidence="1">
    <location>
        <begin position="108"/>
        <end position="123"/>
    </location>
</feature>
<accession>A0ABR8KNZ5</accession>
<proteinExistence type="predicted"/>
<gene>
    <name evidence="3" type="ORF">IB285_01710</name>
</gene>